<accession>A0AA40BRE2</accession>
<comment type="caution">
    <text evidence="2">The sequence shown here is derived from an EMBL/GenBank/DDBJ whole genome shotgun (WGS) entry which is preliminary data.</text>
</comment>
<gene>
    <name evidence="2" type="ORF">B0T18DRAFT_254952</name>
</gene>
<proteinExistence type="predicted"/>
<keyword evidence="3" id="KW-1185">Reference proteome</keyword>
<evidence type="ECO:0000313" key="2">
    <source>
        <dbReference type="EMBL" id="KAK0738911.1"/>
    </source>
</evidence>
<name>A0AA40BRE2_9PEZI</name>
<dbReference type="Proteomes" id="UP001172155">
    <property type="component" value="Unassembled WGS sequence"/>
</dbReference>
<dbReference type="EMBL" id="JAUKUD010000007">
    <property type="protein sequence ID" value="KAK0738911.1"/>
    <property type="molecule type" value="Genomic_DNA"/>
</dbReference>
<organism evidence="2 3">
    <name type="scientific">Schizothecium vesticola</name>
    <dbReference type="NCBI Taxonomy" id="314040"/>
    <lineage>
        <taxon>Eukaryota</taxon>
        <taxon>Fungi</taxon>
        <taxon>Dikarya</taxon>
        <taxon>Ascomycota</taxon>
        <taxon>Pezizomycotina</taxon>
        <taxon>Sordariomycetes</taxon>
        <taxon>Sordariomycetidae</taxon>
        <taxon>Sordariales</taxon>
        <taxon>Schizotheciaceae</taxon>
        <taxon>Schizothecium</taxon>
    </lineage>
</organism>
<reference evidence="2" key="1">
    <citation type="submission" date="2023-06" db="EMBL/GenBank/DDBJ databases">
        <title>Genome-scale phylogeny and comparative genomics of the fungal order Sordariales.</title>
        <authorList>
            <consortium name="Lawrence Berkeley National Laboratory"/>
            <person name="Hensen N."/>
            <person name="Bonometti L."/>
            <person name="Westerberg I."/>
            <person name="Brannstrom I.O."/>
            <person name="Guillou S."/>
            <person name="Cros-Aarteil S."/>
            <person name="Calhoun S."/>
            <person name="Haridas S."/>
            <person name="Kuo A."/>
            <person name="Mondo S."/>
            <person name="Pangilinan J."/>
            <person name="Riley R."/>
            <person name="LaButti K."/>
            <person name="Andreopoulos B."/>
            <person name="Lipzen A."/>
            <person name="Chen C."/>
            <person name="Yanf M."/>
            <person name="Daum C."/>
            <person name="Ng V."/>
            <person name="Clum A."/>
            <person name="Steindorff A."/>
            <person name="Ohm R."/>
            <person name="Martin F."/>
            <person name="Silar P."/>
            <person name="Natvig D."/>
            <person name="Lalanne C."/>
            <person name="Gautier V."/>
            <person name="Ament-velasquez S.L."/>
            <person name="Kruys A."/>
            <person name="Hutchinson M.I."/>
            <person name="Powell A.J."/>
            <person name="Barry K."/>
            <person name="Miller A.N."/>
            <person name="Grigoriev I.V."/>
            <person name="Debuchy R."/>
            <person name="Gladieux P."/>
            <person name="Thoren M.H."/>
            <person name="Johannesson H."/>
        </authorList>
    </citation>
    <scope>NUCLEOTIDE SEQUENCE</scope>
    <source>
        <strain evidence="2">SMH3187-1</strain>
    </source>
</reference>
<evidence type="ECO:0000256" key="1">
    <source>
        <dbReference type="SAM" id="MobiDB-lite"/>
    </source>
</evidence>
<protein>
    <submittedName>
        <fullName evidence="2">Uncharacterized protein</fullName>
    </submittedName>
</protein>
<feature type="region of interest" description="Disordered" evidence="1">
    <location>
        <begin position="1"/>
        <end position="33"/>
    </location>
</feature>
<sequence length="203" mass="22807">MDSHQDSTRRVSFGRGGAGNIPPQKPHCPTLRQDTRSAGAAALGARRAPLRASRRRPSCLATSSTCFLKGAKQPRVRRICCRPWGYGLVVLEERDVGGLPKTDGKMTRIIYGDWDWLCCFEHVSRRYDIQFEVVTYILECCDMGSVGGMQCPLWTRTCPSTRPHGVVGEDQALQAVKFEHAFVRIQPPVRCRDMHLEFRASNT</sequence>
<evidence type="ECO:0000313" key="3">
    <source>
        <dbReference type="Proteomes" id="UP001172155"/>
    </source>
</evidence>
<dbReference type="AlphaFoldDB" id="A0AA40BRE2"/>